<accession>A0A0R3D0N9</accession>
<evidence type="ECO:0000313" key="2">
    <source>
        <dbReference type="Proteomes" id="UP000051936"/>
    </source>
</evidence>
<gene>
    <name evidence="1" type="ORF">AOQ71_31595</name>
</gene>
<dbReference type="STRING" id="989370.AOQ71_31595"/>
<reference evidence="1 2" key="1">
    <citation type="submission" date="2015-09" db="EMBL/GenBank/DDBJ databases">
        <title>Draft Genome Sequence of Bradyrhizobium manausense Strain BR 3351T, a Novel Symbiotic Nitrogen-Fixing Alphaproteobacterium Isolated from Brazilian Amazon Rain Forest.</title>
        <authorList>
            <person name="De Araujo J.L."/>
            <person name="Zilli J.E."/>
        </authorList>
    </citation>
    <scope>NUCLEOTIDE SEQUENCE [LARGE SCALE GENOMIC DNA]</scope>
    <source>
        <strain evidence="1 2">BR3351</strain>
    </source>
</reference>
<proteinExistence type="predicted"/>
<organism evidence="1 2">
    <name type="scientific">Bradyrhizobium manausense</name>
    <dbReference type="NCBI Taxonomy" id="989370"/>
    <lineage>
        <taxon>Bacteria</taxon>
        <taxon>Pseudomonadati</taxon>
        <taxon>Pseudomonadota</taxon>
        <taxon>Alphaproteobacteria</taxon>
        <taxon>Hyphomicrobiales</taxon>
        <taxon>Nitrobacteraceae</taxon>
        <taxon>Bradyrhizobium</taxon>
    </lineage>
</organism>
<dbReference type="AlphaFoldDB" id="A0A0R3D0N9"/>
<sequence>MCDIWIKGTAVYRGASLVSKHGSREAAEAKARLLLARQIEAGVVAEARRYEADIAARLEARKAALMARYDIRIVEMLLGRGFRVMRGGRAIARYKDRASAERAAGRLILAQIGD</sequence>
<comment type="caution">
    <text evidence="1">The sequence shown here is derived from an EMBL/GenBank/DDBJ whole genome shotgun (WGS) entry which is preliminary data.</text>
</comment>
<dbReference type="EMBL" id="LJYG01000108">
    <property type="protein sequence ID" value="KRQ03274.1"/>
    <property type="molecule type" value="Genomic_DNA"/>
</dbReference>
<keyword evidence="2" id="KW-1185">Reference proteome</keyword>
<protein>
    <submittedName>
        <fullName evidence="1">Uncharacterized protein</fullName>
    </submittedName>
</protein>
<dbReference type="Proteomes" id="UP000051936">
    <property type="component" value="Unassembled WGS sequence"/>
</dbReference>
<name>A0A0R3D0N9_9BRAD</name>
<evidence type="ECO:0000313" key="1">
    <source>
        <dbReference type="EMBL" id="KRQ03274.1"/>
    </source>
</evidence>